<dbReference type="WBParaSite" id="SSTP_0000702600.1">
    <property type="protein sequence ID" value="SSTP_0000702600.1"/>
    <property type="gene ID" value="SSTP_0000702600"/>
</dbReference>
<feature type="transmembrane region" description="Helical" evidence="1">
    <location>
        <begin position="247"/>
        <end position="274"/>
    </location>
</feature>
<keyword evidence="1" id="KW-0472">Membrane</keyword>
<reference evidence="3" key="1">
    <citation type="submission" date="2015-08" db="UniProtKB">
        <authorList>
            <consortium name="WormBaseParasite"/>
        </authorList>
    </citation>
    <scope>IDENTIFICATION</scope>
</reference>
<feature type="transmembrane region" description="Helical" evidence="1">
    <location>
        <begin position="295"/>
        <end position="312"/>
    </location>
</feature>
<sequence length="339" mass="39340">MTVGGVCSLAAGVIVSFIPITRLIHTMANDNILKISLANKIFGKGGSPRIAVIFSSFIQLPLLFINYTYIETVFYLMIFCGILNNIISSITYYYLIFNDKKNVTGTEIIQSHELTYRKFSEKSDSENKYNSDEETSTDDDELDYVFKGQYKTRDFRYGTISKSHNCIFQECQTSGKHVLEHIYETPLQTEVYLTNSKNDDKIFNCISKKHLTNETANLWLVLYIFCTILLTIIITQNNYQTLKKQSIPILVILLIIITFCLFGIIYVFISIFFSDVNDNLNDIINNKRNIKKKEIFQRLLNIFLLQLGIAYFNLNNFLIIFIWLLIGFLYYLTIIKKKL</sequence>
<feature type="transmembrane region" description="Helical" evidence="1">
    <location>
        <begin position="73"/>
        <end position="95"/>
    </location>
</feature>
<evidence type="ECO:0000313" key="4">
    <source>
        <dbReference type="WBParaSite" id="TCONS_00014112.p1"/>
    </source>
</evidence>
<evidence type="ECO:0000256" key="1">
    <source>
        <dbReference type="SAM" id="Phobius"/>
    </source>
</evidence>
<keyword evidence="1" id="KW-0812">Transmembrane</keyword>
<evidence type="ECO:0000313" key="2">
    <source>
        <dbReference type="Proteomes" id="UP000035681"/>
    </source>
</evidence>
<feature type="transmembrane region" description="Helical" evidence="1">
    <location>
        <begin position="318"/>
        <end position="335"/>
    </location>
</feature>
<evidence type="ECO:0000313" key="3">
    <source>
        <dbReference type="WBParaSite" id="SSTP_0000702600.1"/>
    </source>
</evidence>
<keyword evidence="2" id="KW-1185">Reference proteome</keyword>
<dbReference type="STRING" id="6248.A0A0K0EC12"/>
<name>A0A0K0EC12_STRER</name>
<dbReference type="AlphaFoldDB" id="A0A0K0EC12"/>
<keyword evidence="1" id="KW-1133">Transmembrane helix</keyword>
<accession>A0A0K0EC12</accession>
<proteinExistence type="predicted"/>
<feature type="transmembrane region" description="Helical" evidence="1">
    <location>
        <begin position="46"/>
        <end position="67"/>
    </location>
</feature>
<dbReference type="WBParaSite" id="TCONS_00014112.p1">
    <property type="protein sequence ID" value="TCONS_00014112.p1"/>
    <property type="gene ID" value="XLOC_009318"/>
</dbReference>
<organism evidence="3">
    <name type="scientific">Strongyloides stercoralis</name>
    <name type="common">Threadworm</name>
    <dbReference type="NCBI Taxonomy" id="6248"/>
    <lineage>
        <taxon>Eukaryota</taxon>
        <taxon>Metazoa</taxon>
        <taxon>Ecdysozoa</taxon>
        <taxon>Nematoda</taxon>
        <taxon>Chromadorea</taxon>
        <taxon>Rhabditida</taxon>
        <taxon>Tylenchina</taxon>
        <taxon>Panagrolaimomorpha</taxon>
        <taxon>Strongyloidoidea</taxon>
        <taxon>Strongyloididae</taxon>
        <taxon>Strongyloides</taxon>
    </lineage>
</organism>
<dbReference type="Proteomes" id="UP000035681">
    <property type="component" value="Unplaced"/>
</dbReference>
<feature type="transmembrane region" description="Helical" evidence="1">
    <location>
        <begin position="216"/>
        <end position="235"/>
    </location>
</feature>
<protein>
    <submittedName>
        <fullName evidence="4">Amino acid permease/ SLC12A domain-containing protein</fullName>
    </submittedName>
    <submittedName>
        <fullName evidence="3">Transporter</fullName>
    </submittedName>
</protein>
<feature type="transmembrane region" description="Helical" evidence="1">
    <location>
        <begin position="6"/>
        <end position="25"/>
    </location>
</feature>